<reference evidence="1 2" key="1">
    <citation type="submission" date="2021-06" db="EMBL/GenBank/DDBJ databases">
        <title>Caerostris darwini draft genome.</title>
        <authorList>
            <person name="Kono N."/>
            <person name="Arakawa K."/>
        </authorList>
    </citation>
    <scope>NUCLEOTIDE SEQUENCE [LARGE SCALE GENOMIC DNA]</scope>
</reference>
<comment type="caution">
    <text evidence="1">The sequence shown here is derived from an EMBL/GenBank/DDBJ whole genome shotgun (WGS) entry which is preliminary data.</text>
</comment>
<gene>
    <name evidence="1" type="ORF">CDAR_89701</name>
</gene>
<dbReference type="Proteomes" id="UP001054837">
    <property type="component" value="Unassembled WGS sequence"/>
</dbReference>
<protein>
    <submittedName>
        <fullName evidence="1">Uncharacterized protein</fullName>
    </submittedName>
</protein>
<proteinExistence type="predicted"/>
<sequence>MRDSADEQIKLKIPPNTLGATKLLMRFRISPLPHPRGVYKETLLWKSFVWYLCHGIASGMLMERSVLCKHDDSRVSSEQKIAKSVIIEGPRGFGGVWKYIL</sequence>
<dbReference type="EMBL" id="BPLQ01006501">
    <property type="protein sequence ID" value="GIY22935.1"/>
    <property type="molecule type" value="Genomic_DNA"/>
</dbReference>
<evidence type="ECO:0000313" key="1">
    <source>
        <dbReference type="EMBL" id="GIY22935.1"/>
    </source>
</evidence>
<evidence type="ECO:0000313" key="2">
    <source>
        <dbReference type="Proteomes" id="UP001054837"/>
    </source>
</evidence>
<organism evidence="1 2">
    <name type="scientific">Caerostris darwini</name>
    <dbReference type="NCBI Taxonomy" id="1538125"/>
    <lineage>
        <taxon>Eukaryota</taxon>
        <taxon>Metazoa</taxon>
        <taxon>Ecdysozoa</taxon>
        <taxon>Arthropoda</taxon>
        <taxon>Chelicerata</taxon>
        <taxon>Arachnida</taxon>
        <taxon>Araneae</taxon>
        <taxon>Araneomorphae</taxon>
        <taxon>Entelegynae</taxon>
        <taxon>Araneoidea</taxon>
        <taxon>Araneidae</taxon>
        <taxon>Caerostris</taxon>
    </lineage>
</organism>
<dbReference type="AlphaFoldDB" id="A0AAV4RMI0"/>
<accession>A0AAV4RMI0</accession>
<keyword evidence="2" id="KW-1185">Reference proteome</keyword>
<name>A0AAV4RMI0_9ARAC</name>